<sequence length="474" mass="49981">MDTQMLIDGRFETGTEAAEHIVNPKSGEEIIALPEASAEQLDAAVAAARAAFTTWSQTTPAERAAHLLAIADRIEAEGDGFAALEALNCGKPINAVRQDEIPGVADCFRFFAGAVRTLHGAAAGEYLAGHTSMIRRDPIGVVGSIAPWNYPLMMMAWKLAPAIVGGNTVVFKPSENTPLTALKLAKVLNDILPAGVVNIVLGKGASIGNAIINHPKIDMISLTGDVGTGKKVLAAAAGSVKRTHLELGGKAPVIVFGDADVGSVVEGLRAFGYYNAGQDCTAACRVYAHDDVYEKLVADLAGAAATIRFADADDTVNEMGPLISARQRDRVAGFVDRAKAVSHIEVATGGSAAGDSGFFFQPTVLAGALQDDEIVRREVFGPVVSVTRFSETEQAVAWANDSDYGLASSVWTGDIGRAMSVAARLQYGATWINTHFALTTEMPHGGLKQSGYGKDLSQYALEDYTVVRHVMIKH</sequence>
<dbReference type="SUPFAM" id="SSF53720">
    <property type="entry name" value="ALDH-like"/>
    <property type="match status" value="1"/>
</dbReference>
<accession>A0ABT0GY55</accession>
<dbReference type="EMBL" id="JALNMJ010000011">
    <property type="protein sequence ID" value="MCK7613750.1"/>
    <property type="molecule type" value="Genomic_DNA"/>
</dbReference>
<gene>
    <name evidence="5" type="ORF">M0H32_16405</name>
</gene>
<feature type="active site" evidence="2">
    <location>
        <position position="246"/>
    </location>
</feature>
<dbReference type="Gene3D" id="3.40.309.10">
    <property type="entry name" value="Aldehyde Dehydrogenase, Chain A, domain 2"/>
    <property type="match status" value="1"/>
</dbReference>
<reference evidence="5" key="1">
    <citation type="submission" date="2022-04" db="EMBL/GenBank/DDBJ databases">
        <title>Roseibium sp. CAU 1639 isolated from mud.</title>
        <authorList>
            <person name="Kim W."/>
        </authorList>
    </citation>
    <scope>NUCLEOTIDE SEQUENCE</scope>
    <source>
        <strain evidence="5">CAU 1639</strain>
    </source>
</reference>
<dbReference type="InterPro" id="IPR015657">
    <property type="entry name" value="Aminobutyraldehyde_DH"/>
</dbReference>
<dbReference type="Proteomes" id="UP001431221">
    <property type="component" value="Unassembled WGS sequence"/>
</dbReference>
<name>A0ABT0GY55_9HYPH</name>
<evidence type="ECO:0000259" key="4">
    <source>
        <dbReference type="Pfam" id="PF00171"/>
    </source>
</evidence>
<dbReference type="Pfam" id="PF00171">
    <property type="entry name" value="Aldedh"/>
    <property type="match status" value="1"/>
</dbReference>
<comment type="caution">
    <text evidence="5">The sequence shown here is derived from an EMBL/GenBank/DDBJ whole genome shotgun (WGS) entry which is preliminary data.</text>
</comment>
<evidence type="ECO:0000256" key="1">
    <source>
        <dbReference type="ARBA" id="ARBA00023002"/>
    </source>
</evidence>
<dbReference type="RefSeq" id="WP_248155927.1">
    <property type="nucleotide sequence ID" value="NZ_JALNMJ010000011.1"/>
</dbReference>
<dbReference type="InterPro" id="IPR016163">
    <property type="entry name" value="Ald_DH_C"/>
</dbReference>
<evidence type="ECO:0000256" key="3">
    <source>
        <dbReference type="RuleBase" id="RU003345"/>
    </source>
</evidence>
<organism evidence="5 6">
    <name type="scientific">Roseibium sediminicola</name>
    <dbReference type="NCBI Taxonomy" id="2933272"/>
    <lineage>
        <taxon>Bacteria</taxon>
        <taxon>Pseudomonadati</taxon>
        <taxon>Pseudomonadota</taxon>
        <taxon>Alphaproteobacteria</taxon>
        <taxon>Hyphomicrobiales</taxon>
        <taxon>Stappiaceae</taxon>
        <taxon>Roseibium</taxon>
    </lineage>
</organism>
<dbReference type="Gene3D" id="3.40.605.10">
    <property type="entry name" value="Aldehyde Dehydrogenase, Chain A, domain 1"/>
    <property type="match status" value="1"/>
</dbReference>
<protein>
    <submittedName>
        <fullName evidence="5">Gamma-aminobutyraldehyde dehydrogenase</fullName>
    </submittedName>
</protein>
<evidence type="ECO:0000256" key="2">
    <source>
        <dbReference type="PROSITE-ProRule" id="PRU10007"/>
    </source>
</evidence>
<dbReference type="PROSITE" id="PS00687">
    <property type="entry name" value="ALDEHYDE_DEHYDR_GLU"/>
    <property type="match status" value="1"/>
</dbReference>
<proteinExistence type="inferred from homology"/>
<keyword evidence="1 3" id="KW-0560">Oxidoreductase</keyword>
<dbReference type="InterPro" id="IPR015590">
    <property type="entry name" value="Aldehyde_DH_dom"/>
</dbReference>
<keyword evidence="6" id="KW-1185">Reference proteome</keyword>
<dbReference type="InterPro" id="IPR029510">
    <property type="entry name" value="Ald_DH_CS_GLU"/>
</dbReference>
<comment type="similarity">
    <text evidence="3">Belongs to the aldehyde dehydrogenase family.</text>
</comment>
<dbReference type="PANTHER" id="PTHR11699">
    <property type="entry name" value="ALDEHYDE DEHYDROGENASE-RELATED"/>
    <property type="match status" value="1"/>
</dbReference>
<evidence type="ECO:0000313" key="5">
    <source>
        <dbReference type="EMBL" id="MCK7613750.1"/>
    </source>
</evidence>
<dbReference type="InterPro" id="IPR016162">
    <property type="entry name" value="Ald_DH_N"/>
</dbReference>
<dbReference type="CDD" id="cd07092">
    <property type="entry name" value="ALDH_ABALDH-YdcW"/>
    <property type="match status" value="1"/>
</dbReference>
<feature type="domain" description="Aldehyde dehydrogenase" evidence="4">
    <location>
        <begin position="19"/>
        <end position="470"/>
    </location>
</feature>
<dbReference type="NCBIfam" id="NF010000">
    <property type="entry name" value="PRK13473.1"/>
    <property type="match status" value="1"/>
</dbReference>
<evidence type="ECO:0000313" key="6">
    <source>
        <dbReference type="Proteomes" id="UP001431221"/>
    </source>
</evidence>
<dbReference type="InterPro" id="IPR016161">
    <property type="entry name" value="Ald_DH/histidinol_DH"/>
</dbReference>